<organism evidence="1 2">
    <name type="scientific">Heterodera trifolii</name>
    <dbReference type="NCBI Taxonomy" id="157864"/>
    <lineage>
        <taxon>Eukaryota</taxon>
        <taxon>Metazoa</taxon>
        <taxon>Ecdysozoa</taxon>
        <taxon>Nematoda</taxon>
        <taxon>Chromadorea</taxon>
        <taxon>Rhabditida</taxon>
        <taxon>Tylenchina</taxon>
        <taxon>Tylenchomorpha</taxon>
        <taxon>Tylenchoidea</taxon>
        <taxon>Heteroderidae</taxon>
        <taxon>Heteroderinae</taxon>
        <taxon>Heterodera</taxon>
    </lineage>
</organism>
<evidence type="ECO:0000313" key="2">
    <source>
        <dbReference type="Proteomes" id="UP001620626"/>
    </source>
</evidence>
<dbReference type="EMBL" id="JBICBT010000030">
    <property type="protein sequence ID" value="KAL3125516.1"/>
    <property type="molecule type" value="Genomic_DNA"/>
</dbReference>
<dbReference type="AlphaFoldDB" id="A0ABD2MDI3"/>
<sequence length="129" mass="14969">MIFEGKCRDCQGNTTQAKGRVKKPMFSLYFNQSLANKCPRHNDKCNKCGMIEHRAKMCKNEGPNEHNSVKFSSEKAQLKKKTASVVTENCKVVSVEQADCNFMSVQPQMNELRYIKKDCKFRTEHRCRR</sequence>
<protein>
    <submittedName>
        <fullName evidence="1">Uncharacterized protein</fullName>
    </submittedName>
</protein>
<evidence type="ECO:0000313" key="1">
    <source>
        <dbReference type="EMBL" id="KAL3125516.1"/>
    </source>
</evidence>
<comment type="caution">
    <text evidence="1">The sequence shown here is derived from an EMBL/GenBank/DDBJ whole genome shotgun (WGS) entry which is preliminary data.</text>
</comment>
<reference evidence="1 2" key="1">
    <citation type="submission" date="2024-10" db="EMBL/GenBank/DDBJ databases">
        <authorList>
            <person name="Kim D."/>
        </authorList>
    </citation>
    <scope>NUCLEOTIDE SEQUENCE [LARGE SCALE GENOMIC DNA]</scope>
    <source>
        <strain evidence="1">BH-2024</strain>
    </source>
</reference>
<name>A0ABD2MDI3_9BILA</name>
<proteinExistence type="predicted"/>
<keyword evidence="2" id="KW-1185">Reference proteome</keyword>
<accession>A0ABD2MDI3</accession>
<dbReference type="Proteomes" id="UP001620626">
    <property type="component" value="Unassembled WGS sequence"/>
</dbReference>
<gene>
    <name evidence="1" type="ORF">niasHT_004480</name>
</gene>